<keyword evidence="1" id="KW-0808">Transferase</keyword>
<comment type="caution">
    <text evidence="1">The sequence shown here is derived from an EMBL/GenBank/DDBJ whole genome shotgun (WGS) entry which is preliminary data.</text>
</comment>
<evidence type="ECO:0000313" key="2">
    <source>
        <dbReference type="Proteomes" id="UP001165190"/>
    </source>
</evidence>
<dbReference type="PANTHER" id="PTHR11439">
    <property type="entry name" value="GAG-POL-RELATED RETROTRANSPOSON"/>
    <property type="match status" value="1"/>
</dbReference>
<dbReference type="PANTHER" id="PTHR11439:SF470">
    <property type="entry name" value="CYSTEINE-RICH RLK (RECEPTOR-LIKE PROTEIN KINASE) 8"/>
    <property type="match status" value="1"/>
</dbReference>
<dbReference type="AlphaFoldDB" id="A0A9W7MNP2"/>
<dbReference type="Proteomes" id="UP001165190">
    <property type="component" value="Unassembled WGS sequence"/>
</dbReference>
<accession>A0A9W7MNP2</accession>
<gene>
    <name evidence="1" type="ORF">HRI_004567100</name>
</gene>
<dbReference type="SUPFAM" id="SSF56672">
    <property type="entry name" value="DNA/RNA polymerases"/>
    <property type="match status" value="1"/>
</dbReference>
<keyword evidence="2" id="KW-1185">Reference proteome</keyword>
<proteinExistence type="predicted"/>
<reference evidence="1" key="1">
    <citation type="submission" date="2023-05" db="EMBL/GenBank/DDBJ databases">
        <title>Genome and transcriptome analyses reveal genes involved in the formation of fine ridges on petal epidermal cells in Hibiscus trionum.</title>
        <authorList>
            <person name="Koshimizu S."/>
            <person name="Masuda S."/>
            <person name="Ishii T."/>
            <person name="Shirasu K."/>
            <person name="Hoshino A."/>
            <person name="Arita M."/>
        </authorList>
    </citation>
    <scope>NUCLEOTIDE SEQUENCE</scope>
    <source>
        <strain evidence="1">Hamamatsu line</strain>
    </source>
</reference>
<dbReference type="OrthoDB" id="1731766at2759"/>
<organism evidence="1 2">
    <name type="scientific">Hibiscus trionum</name>
    <name type="common">Flower of an hour</name>
    <dbReference type="NCBI Taxonomy" id="183268"/>
    <lineage>
        <taxon>Eukaryota</taxon>
        <taxon>Viridiplantae</taxon>
        <taxon>Streptophyta</taxon>
        <taxon>Embryophyta</taxon>
        <taxon>Tracheophyta</taxon>
        <taxon>Spermatophyta</taxon>
        <taxon>Magnoliopsida</taxon>
        <taxon>eudicotyledons</taxon>
        <taxon>Gunneridae</taxon>
        <taxon>Pentapetalae</taxon>
        <taxon>rosids</taxon>
        <taxon>malvids</taxon>
        <taxon>Malvales</taxon>
        <taxon>Malvaceae</taxon>
        <taxon>Malvoideae</taxon>
        <taxon>Hibiscus</taxon>
    </lineage>
</organism>
<sequence>MIASQKLSIHEGEPLADPQLYRQLVGRLLYLTHTRPYITYIVHLLSQFISSPRHPHLMAVYHLLSYIKKTPALGLFFSANSNLQLHGFVYSDYSSCPDTRRLVFVFCMYIGDNIVSWKSKKQTTVSRSSCEAEYRAMAAATCELVWLASLLSSFHIPVTTASLYCDNQSAIHLASNQVFHERTKHIEVDCHFIRDKVRDGFLKLFHVSSANQLADILTKALQGPAFHSFVVKLGLVNIHQQDNPS</sequence>
<dbReference type="CDD" id="cd09272">
    <property type="entry name" value="RNase_HI_RT_Ty1"/>
    <property type="match status" value="1"/>
</dbReference>
<name>A0A9W7MNP2_HIBTR</name>
<dbReference type="GO" id="GO:0016301">
    <property type="term" value="F:kinase activity"/>
    <property type="evidence" value="ECO:0007669"/>
    <property type="project" value="UniProtKB-KW"/>
</dbReference>
<protein>
    <submittedName>
        <fullName evidence="1">Cysteine-rich RLK (RECEPTOR-like protein kinase) 8</fullName>
    </submittedName>
</protein>
<dbReference type="EMBL" id="BSYR01000053">
    <property type="protein sequence ID" value="GMJ08979.1"/>
    <property type="molecule type" value="Genomic_DNA"/>
</dbReference>
<keyword evidence="1" id="KW-0418">Kinase</keyword>
<dbReference type="InterPro" id="IPR043502">
    <property type="entry name" value="DNA/RNA_pol_sf"/>
</dbReference>
<evidence type="ECO:0000313" key="1">
    <source>
        <dbReference type="EMBL" id="GMJ08979.1"/>
    </source>
</evidence>